<organism evidence="3 4">
    <name type="scientific">Odynerus spinipes</name>
    <dbReference type="NCBI Taxonomy" id="1348599"/>
    <lineage>
        <taxon>Eukaryota</taxon>
        <taxon>Metazoa</taxon>
        <taxon>Ecdysozoa</taxon>
        <taxon>Arthropoda</taxon>
        <taxon>Hexapoda</taxon>
        <taxon>Insecta</taxon>
        <taxon>Pterygota</taxon>
        <taxon>Neoptera</taxon>
        <taxon>Endopterygota</taxon>
        <taxon>Hymenoptera</taxon>
        <taxon>Apocrita</taxon>
        <taxon>Aculeata</taxon>
        <taxon>Vespoidea</taxon>
        <taxon>Vespidae</taxon>
        <taxon>Eumeninae</taxon>
        <taxon>Odynerus</taxon>
    </lineage>
</organism>
<reference evidence="3" key="1">
    <citation type="submission" date="2021-08" db="EMBL/GenBank/DDBJ databases">
        <authorList>
            <person name="Misof B."/>
            <person name="Oliver O."/>
            <person name="Podsiadlowski L."/>
            <person name="Donath A."/>
            <person name="Peters R."/>
            <person name="Mayer C."/>
            <person name="Rust J."/>
            <person name="Gunkel S."/>
            <person name="Lesny P."/>
            <person name="Martin S."/>
            <person name="Oeyen J.P."/>
            <person name="Petersen M."/>
            <person name="Panagiotis P."/>
            <person name="Wilbrandt J."/>
            <person name="Tanja T."/>
        </authorList>
    </citation>
    <scope>NUCLEOTIDE SEQUENCE</scope>
    <source>
        <strain evidence="3">GBR_01_08_01A</strain>
        <tissue evidence="3">Thorax + abdomen</tissue>
    </source>
</reference>
<accession>A0AAD9RD82</accession>
<dbReference type="Pfam" id="PF07727">
    <property type="entry name" value="RVT_2"/>
    <property type="match status" value="1"/>
</dbReference>
<keyword evidence="4" id="KW-1185">Reference proteome</keyword>
<reference evidence="3" key="2">
    <citation type="journal article" date="2023" name="Commun. Biol.">
        <title>Intrasexual cuticular hydrocarbon dimorphism in a wasp sheds light on hydrocarbon biosynthesis genes in Hymenoptera.</title>
        <authorList>
            <person name="Moris V.C."/>
            <person name="Podsiadlowski L."/>
            <person name="Martin S."/>
            <person name="Oeyen J.P."/>
            <person name="Donath A."/>
            <person name="Petersen M."/>
            <person name="Wilbrandt J."/>
            <person name="Misof B."/>
            <person name="Liedtke D."/>
            <person name="Thamm M."/>
            <person name="Scheiner R."/>
            <person name="Schmitt T."/>
            <person name="Niehuis O."/>
        </authorList>
    </citation>
    <scope>NUCLEOTIDE SEQUENCE</scope>
    <source>
        <strain evidence="3">GBR_01_08_01A</strain>
    </source>
</reference>
<protein>
    <recommendedName>
        <fullName evidence="2">Reverse transcriptase Ty1/copia-type domain-containing protein</fullName>
    </recommendedName>
</protein>
<proteinExistence type="predicted"/>
<gene>
    <name evidence="3" type="ORF">KPH14_012189</name>
</gene>
<comment type="caution">
    <text evidence="3">The sequence shown here is derived from an EMBL/GenBank/DDBJ whole genome shotgun (WGS) entry which is preliminary data.</text>
</comment>
<name>A0AAD9RD82_9HYME</name>
<feature type="non-terminal residue" evidence="3">
    <location>
        <position position="101"/>
    </location>
</feature>
<feature type="domain" description="Reverse transcriptase Ty1/copia-type" evidence="2">
    <location>
        <begin position="6"/>
        <end position="69"/>
    </location>
</feature>
<dbReference type="InterPro" id="IPR013103">
    <property type="entry name" value="RVT_2"/>
</dbReference>
<evidence type="ECO:0000313" key="3">
    <source>
        <dbReference type="EMBL" id="KAK2577603.1"/>
    </source>
</evidence>
<feature type="non-terminal residue" evidence="3">
    <location>
        <position position="1"/>
    </location>
</feature>
<dbReference type="Proteomes" id="UP001258017">
    <property type="component" value="Unassembled WGS sequence"/>
</dbReference>
<dbReference type="AlphaFoldDB" id="A0AAD9RD82"/>
<feature type="region of interest" description="Disordered" evidence="1">
    <location>
        <begin position="79"/>
        <end position="101"/>
    </location>
</feature>
<evidence type="ECO:0000259" key="2">
    <source>
        <dbReference type="Pfam" id="PF07727"/>
    </source>
</evidence>
<dbReference type="EMBL" id="JAIFRP010004238">
    <property type="protein sequence ID" value="KAK2577603.1"/>
    <property type="molecule type" value="Genomic_DNA"/>
</dbReference>
<sequence>DKKDEQETKKYLKQKFEVKDLGNVKNCLGMTIERDRDNGKLRIHQAEYIKEILKRFRMEECNPVYTPMDPNVKLTKNMEIPEDEENEHKKENMESVPYLEA</sequence>
<evidence type="ECO:0000313" key="4">
    <source>
        <dbReference type="Proteomes" id="UP001258017"/>
    </source>
</evidence>
<evidence type="ECO:0000256" key="1">
    <source>
        <dbReference type="SAM" id="MobiDB-lite"/>
    </source>
</evidence>